<protein>
    <submittedName>
        <fullName evidence="2">Helix-turn-helix domain-containing protein</fullName>
    </submittedName>
</protein>
<dbReference type="SUPFAM" id="SSF46689">
    <property type="entry name" value="Homeodomain-like"/>
    <property type="match status" value="1"/>
</dbReference>
<dbReference type="Gene3D" id="1.10.10.60">
    <property type="entry name" value="Homeodomain-like"/>
    <property type="match status" value="1"/>
</dbReference>
<evidence type="ECO:0000259" key="1">
    <source>
        <dbReference type="Pfam" id="PF02954"/>
    </source>
</evidence>
<dbReference type="InterPro" id="IPR009057">
    <property type="entry name" value="Homeodomain-like_sf"/>
</dbReference>
<feature type="domain" description="DNA binding HTH" evidence="1">
    <location>
        <begin position="244"/>
        <end position="266"/>
    </location>
</feature>
<keyword evidence="3" id="KW-1185">Reference proteome</keyword>
<dbReference type="RefSeq" id="WP_268080042.1">
    <property type="nucleotide sequence ID" value="NZ_CP106885.1"/>
</dbReference>
<proteinExistence type="predicted"/>
<organism evidence="2 3">
    <name type="scientific">Achromobacter spanius</name>
    <dbReference type="NCBI Taxonomy" id="217203"/>
    <lineage>
        <taxon>Bacteria</taxon>
        <taxon>Pseudomonadati</taxon>
        <taxon>Pseudomonadota</taxon>
        <taxon>Betaproteobacteria</taxon>
        <taxon>Burkholderiales</taxon>
        <taxon>Alcaligenaceae</taxon>
        <taxon>Achromobacter</taxon>
    </lineage>
</organism>
<evidence type="ECO:0000313" key="3">
    <source>
        <dbReference type="Proteomes" id="UP001214170"/>
    </source>
</evidence>
<name>A0ABY8GQG0_9BURK</name>
<dbReference type="Pfam" id="PF02954">
    <property type="entry name" value="HTH_8"/>
    <property type="match status" value="1"/>
</dbReference>
<sequence>MREVLDCGVLLAPGHEAAMRDWVTRYQAGLPRVRLHLVPLEAQAGTGNVATGHVATGSAATGDAAVDSASTPEATRLPAGLHQDVQALARVAVSLRRYDSCVLPVAPSSVAWARMALSHAGDALTTPLLLLMEGMKAPAIEDLLGLGAADFMAQPACMESMRVRLGRLRRSASGTHPAWREARVEEASARYTADGSSAAPSLHAVRPPVAADILAQGLANLRDTRRQAAQESFRQAKARVVDGFERDYIRHALSRHGGNVAQAARACEKHRRAFWALMRKHGIEAAPYRQAAQGRRMRD</sequence>
<dbReference type="InterPro" id="IPR002197">
    <property type="entry name" value="HTH_Fis"/>
</dbReference>
<accession>A0ABY8GQG0</accession>
<evidence type="ECO:0000313" key="2">
    <source>
        <dbReference type="EMBL" id="WFP06966.1"/>
    </source>
</evidence>
<gene>
    <name evidence="2" type="ORF">P8T11_21950</name>
</gene>
<reference evidence="2 3" key="1">
    <citation type="submission" date="2023-03" db="EMBL/GenBank/DDBJ databases">
        <title>Achromobacter spanius LIG8.</title>
        <authorList>
            <person name="Shrestha S."/>
        </authorList>
    </citation>
    <scope>NUCLEOTIDE SEQUENCE [LARGE SCALE GENOMIC DNA]</scope>
    <source>
        <strain evidence="2 3">LIG8</strain>
    </source>
</reference>
<dbReference type="Proteomes" id="UP001214170">
    <property type="component" value="Chromosome"/>
</dbReference>
<dbReference type="EMBL" id="CP121261">
    <property type="protein sequence ID" value="WFP06966.1"/>
    <property type="molecule type" value="Genomic_DNA"/>
</dbReference>